<keyword evidence="1" id="KW-0328">Glycosyltransferase</keyword>
<dbReference type="AlphaFoldDB" id="A0A6C0D6W4"/>
<proteinExistence type="predicted"/>
<protein>
    <recommendedName>
        <fullName evidence="4">Nucleotide-diphospho-sugar transferase domain-containing protein</fullName>
    </recommendedName>
</protein>
<dbReference type="GO" id="GO:0016757">
    <property type="term" value="F:glycosyltransferase activity"/>
    <property type="evidence" value="ECO:0007669"/>
    <property type="project" value="UniProtKB-KW"/>
</dbReference>
<keyword evidence="2" id="KW-0808">Transferase</keyword>
<evidence type="ECO:0000256" key="2">
    <source>
        <dbReference type="ARBA" id="ARBA00022679"/>
    </source>
</evidence>
<accession>A0A6C0D6W4</accession>
<dbReference type="PANTHER" id="PTHR31306:SF4">
    <property type="entry name" value="ALPHA-1,2-GALACTOSYLTRANSFERASE"/>
    <property type="match status" value="1"/>
</dbReference>
<evidence type="ECO:0000256" key="1">
    <source>
        <dbReference type="ARBA" id="ARBA00022676"/>
    </source>
</evidence>
<dbReference type="InterPro" id="IPR008630">
    <property type="entry name" value="Glyco_trans_34"/>
</dbReference>
<organism evidence="3">
    <name type="scientific">viral metagenome</name>
    <dbReference type="NCBI Taxonomy" id="1070528"/>
    <lineage>
        <taxon>unclassified sequences</taxon>
        <taxon>metagenomes</taxon>
        <taxon>organismal metagenomes</taxon>
    </lineage>
</organism>
<sequence length="219" mass="25931">MKLLTLAIGEDFRKSLSKALESKKDYCEVHDYEFVLGDEKFWDRERPIPWSKIPFLLHVLNNSSDGEFIFMSDADVYITNLEFDIEESIVSLLLEEKDLFMTIDSCGHINDGNILIRNSEWSRDFWKRVYEQTDLLYHPWWENAAVIKLIETNKSDLDKVQITSNCRLFNAYIQGLEGMPLWQPGDFLVHFAGIYDVKRMNYYIDQIEEGKIPRKNIWE</sequence>
<evidence type="ECO:0000313" key="3">
    <source>
        <dbReference type="EMBL" id="QHT12050.1"/>
    </source>
</evidence>
<dbReference type="Gene3D" id="3.90.550.10">
    <property type="entry name" value="Spore Coat Polysaccharide Biosynthesis Protein SpsA, Chain A"/>
    <property type="match status" value="1"/>
</dbReference>
<dbReference type="PANTHER" id="PTHR31306">
    <property type="entry name" value="ALPHA-1,6-MANNOSYLTRANSFERASE MNN11-RELATED"/>
    <property type="match status" value="1"/>
</dbReference>
<dbReference type="Pfam" id="PF05637">
    <property type="entry name" value="Glyco_transf_34"/>
    <property type="match status" value="2"/>
</dbReference>
<dbReference type="GO" id="GO:0006487">
    <property type="term" value="P:protein N-linked glycosylation"/>
    <property type="evidence" value="ECO:0007669"/>
    <property type="project" value="TreeGrafter"/>
</dbReference>
<dbReference type="EMBL" id="MN739541">
    <property type="protein sequence ID" value="QHT12050.1"/>
    <property type="molecule type" value="Genomic_DNA"/>
</dbReference>
<name>A0A6C0D6W4_9ZZZZ</name>
<reference evidence="3" key="1">
    <citation type="journal article" date="2020" name="Nature">
        <title>Giant virus diversity and host interactions through global metagenomics.</title>
        <authorList>
            <person name="Schulz F."/>
            <person name="Roux S."/>
            <person name="Paez-Espino D."/>
            <person name="Jungbluth S."/>
            <person name="Walsh D.A."/>
            <person name="Denef V.J."/>
            <person name="McMahon K.D."/>
            <person name="Konstantinidis K.T."/>
            <person name="Eloe-Fadrosh E.A."/>
            <person name="Kyrpides N.C."/>
            <person name="Woyke T."/>
        </authorList>
    </citation>
    <scope>NUCLEOTIDE SEQUENCE</scope>
    <source>
        <strain evidence="3">GVMAG-M-3300023174-129</strain>
    </source>
</reference>
<evidence type="ECO:0008006" key="4">
    <source>
        <dbReference type="Google" id="ProtNLM"/>
    </source>
</evidence>
<dbReference type="GO" id="GO:0000139">
    <property type="term" value="C:Golgi membrane"/>
    <property type="evidence" value="ECO:0007669"/>
    <property type="project" value="TreeGrafter"/>
</dbReference>
<dbReference type="InterPro" id="IPR029044">
    <property type="entry name" value="Nucleotide-diphossugar_trans"/>
</dbReference>